<reference evidence="3 4" key="1">
    <citation type="submission" date="2019-10" db="EMBL/GenBank/DDBJ databases">
        <authorList>
            <person name="Palmer J.M."/>
        </authorList>
    </citation>
    <scope>NUCLEOTIDE SEQUENCE [LARGE SCALE GENOMIC DNA]</scope>
    <source>
        <strain evidence="3 4">TWF694</strain>
    </source>
</reference>
<dbReference type="AlphaFoldDB" id="A0AAV9XC16"/>
<evidence type="ECO:0000256" key="1">
    <source>
        <dbReference type="SAM" id="MobiDB-lite"/>
    </source>
</evidence>
<feature type="compositionally biased region" description="Polar residues" evidence="1">
    <location>
        <begin position="80"/>
        <end position="94"/>
    </location>
</feature>
<sequence length="216" mass="24312">MGSAASKSSSTARRLPVQGAAKRLQQASQSQSQHPPSSIPFDPPPESIINPKAFPLSNKSDEILKDSQDPHFSSMLRTLGTVSHDNNPTSQNLQPPLFPPPPPRLNSHQQQQHHRQPKLPSSVHILRSREQQDKLMSEQPRNYLDVFRIRDVVMMREGVNLNGGRKMQRKMGDDEIERRLGLKKGILGKLGDRVGHTGVQIRERETMDGEAVEFIR</sequence>
<dbReference type="Pfam" id="PF22943">
    <property type="entry name" value="HTH_68"/>
    <property type="match status" value="1"/>
</dbReference>
<gene>
    <name evidence="3" type="ORF">TWF694_009840</name>
</gene>
<feature type="compositionally biased region" description="Basic and acidic residues" evidence="1">
    <location>
        <begin position="59"/>
        <end position="69"/>
    </location>
</feature>
<dbReference type="Proteomes" id="UP001365542">
    <property type="component" value="Unassembled WGS sequence"/>
</dbReference>
<comment type="caution">
    <text evidence="3">The sequence shown here is derived from an EMBL/GenBank/DDBJ whole genome shotgun (WGS) entry which is preliminary data.</text>
</comment>
<name>A0AAV9XC16_9PEZI</name>
<protein>
    <recommendedName>
        <fullName evidence="2">Helix-turn-helix domain-containing protein</fullName>
    </recommendedName>
</protein>
<keyword evidence="4" id="KW-1185">Reference proteome</keyword>
<accession>A0AAV9XC16</accession>
<proteinExistence type="predicted"/>
<feature type="compositionally biased region" description="Low complexity" evidence="1">
    <location>
        <begin position="25"/>
        <end position="36"/>
    </location>
</feature>
<evidence type="ECO:0000259" key="2">
    <source>
        <dbReference type="Pfam" id="PF22943"/>
    </source>
</evidence>
<feature type="compositionally biased region" description="Low complexity" evidence="1">
    <location>
        <begin position="1"/>
        <end position="12"/>
    </location>
</feature>
<feature type="compositionally biased region" description="Pro residues" evidence="1">
    <location>
        <begin position="37"/>
        <end position="46"/>
    </location>
</feature>
<feature type="domain" description="Helix-turn-helix" evidence="2">
    <location>
        <begin position="168"/>
        <end position="193"/>
    </location>
</feature>
<feature type="region of interest" description="Disordered" evidence="1">
    <location>
        <begin position="1"/>
        <end position="122"/>
    </location>
</feature>
<evidence type="ECO:0000313" key="3">
    <source>
        <dbReference type="EMBL" id="KAK6539634.1"/>
    </source>
</evidence>
<evidence type="ECO:0000313" key="4">
    <source>
        <dbReference type="Proteomes" id="UP001365542"/>
    </source>
</evidence>
<organism evidence="3 4">
    <name type="scientific">Orbilia ellipsospora</name>
    <dbReference type="NCBI Taxonomy" id="2528407"/>
    <lineage>
        <taxon>Eukaryota</taxon>
        <taxon>Fungi</taxon>
        <taxon>Dikarya</taxon>
        <taxon>Ascomycota</taxon>
        <taxon>Pezizomycotina</taxon>
        <taxon>Orbiliomycetes</taxon>
        <taxon>Orbiliales</taxon>
        <taxon>Orbiliaceae</taxon>
        <taxon>Orbilia</taxon>
    </lineage>
</organism>
<dbReference type="EMBL" id="JAVHJO010000006">
    <property type="protein sequence ID" value="KAK6539634.1"/>
    <property type="molecule type" value="Genomic_DNA"/>
</dbReference>
<dbReference type="InterPro" id="IPR054448">
    <property type="entry name" value="HTH_put_ascomycetes"/>
</dbReference>